<organism evidence="4 5">
    <name type="scientific">Carya illinoinensis</name>
    <name type="common">Pecan</name>
    <dbReference type="NCBI Taxonomy" id="32201"/>
    <lineage>
        <taxon>Eukaryota</taxon>
        <taxon>Viridiplantae</taxon>
        <taxon>Streptophyta</taxon>
        <taxon>Embryophyta</taxon>
        <taxon>Tracheophyta</taxon>
        <taxon>Spermatophyta</taxon>
        <taxon>Magnoliopsida</taxon>
        <taxon>eudicotyledons</taxon>
        <taxon>Gunneridae</taxon>
        <taxon>Pentapetalae</taxon>
        <taxon>rosids</taxon>
        <taxon>fabids</taxon>
        <taxon>Fagales</taxon>
        <taxon>Juglandaceae</taxon>
        <taxon>Carya</taxon>
    </lineage>
</organism>
<comment type="caution">
    <text evidence="4">The sequence shown here is derived from an EMBL/GenBank/DDBJ whole genome shotgun (WGS) entry which is preliminary data.</text>
</comment>
<dbReference type="PANTHER" id="PTHR31342:SF35">
    <property type="entry name" value="PROTEIN CHUP1, CHLOROPLASTIC-LIKE"/>
    <property type="match status" value="1"/>
</dbReference>
<dbReference type="Proteomes" id="UP000811246">
    <property type="component" value="Chromosome 15"/>
</dbReference>
<evidence type="ECO:0000256" key="2">
    <source>
        <dbReference type="SAM" id="Coils"/>
    </source>
</evidence>
<feature type="compositionally biased region" description="Low complexity" evidence="3">
    <location>
        <begin position="390"/>
        <end position="405"/>
    </location>
</feature>
<keyword evidence="1 2" id="KW-0175">Coiled coil</keyword>
<feature type="coiled-coil region" evidence="2">
    <location>
        <begin position="244"/>
        <end position="325"/>
    </location>
</feature>
<name>A0A922ADF6_CARIL</name>
<feature type="region of interest" description="Disordered" evidence="3">
    <location>
        <begin position="347"/>
        <end position="409"/>
    </location>
</feature>
<sequence length="496" mass="56507">MVKTQKEISCLVVASVAAFSFSQRNVGSSWKQNTVIRLSDTHESDLQQQQIQEEEEKNLKNPMLLDEEEEDSTMTQIRGQRNLKPSLAGKIGSEEFEFLIHDKELSNVTEMGLVQSLVKEVEQRKVTIEGKLLELYGLKEQQLSIEHLLRQLEDKTTEIDMLRITIESLQVEREKLHEQIKEGFVAENQLEMAKKRLKGMQEKIEAKGSQVIGRLMLLQEQVSSFKNDDISFRDTMVEKKLESVKNVGLEVAEMKRMNKELELEKRELAIELIVAKARIAALSKMTEDKIMAKAKEELSSLKHANEELQDQVERLQKNRFDMVEELVYQRWIHTCLRFEIQNHQNKSIKTSKCDSSKASSQESHEKTKPLMSDPRFDSISSDTSAESDEIYSSTTYDSSSSSQRSSADRLGVTSSIKRWGRSKDDRTSRGDSLSRSGLIRRFFMSVPGYSSRFASSYIAGKFPESFPRPLEALSSTSSINIPAPISLNISSISSRS</sequence>
<proteinExistence type="predicted"/>
<dbReference type="AlphaFoldDB" id="A0A922ADF6"/>
<evidence type="ECO:0000256" key="1">
    <source>
        <dbReference type="ARBA" id="ARBA00023054"/>
    </source>
</evidence>
<accession>A0A922ADF6</accession>
<gene>
    <name evidence="4" type="ORF">I3842_15G110700</name>
</gene>
<dbReference type="GO" id="GO:0055028">
    <property type="term" value="C:cortical microtubule"/>
    <property type="evidence" value="ECO:0007669"/>
    <property type="project" value="TreeGrafter"/>
</dbReference>
<evidence type="ECO:0000313" key="4">
    <source>
        <dbReference type="EMBL" id="KAG6675587.1"/>
    </source>
</evidence>
<dbReference type="InterPro" id="IPR040265">
    <property type="entry name" value="CHUP1/IPGA1-like"/>
</dbReference>
<evidence type="ECO:0000313" key="5">
    <source>
        <dbReference type="Proteomes" id="UP000811246"/>
    </source>
</evidence>
<dbReference type="PANTHER" id="PTHR31342">
    <property type="entry name" value="PROTEIN CHUP1, CHLOROPLASTIC"/>
    <property type="match status" value="1"/>
</dbReference>
<dbReference type="EMBL" id="CM031839">
    <property type="protein sequence ID" value="KAG6675587.1"/>
    <property type="molecule type" value="Genomic_DNA"/>
</dbReference>
<dbReference type="GO" id="GO:0072699">
    <property type="term" value="P:protein localization to cortical microtubule cytoskeleton"/>
    <property type="evidence" value="ECO:0007669"/>
    <property type="project" value="TreeGrafter"/>
</dbReference>
<evidence type="ECO:0008006" key="6">
    <source>
        <dbReference type="Google" id="ProtNLM"/>
    </source>
</evidence>
<feature type="coiled-coil region" evidence="2">
    <location>
        <begin position="138"/>
        <end position="210"/>
    </location>
</feature>
<reference evidence="4" key="1">
    <citation type="submission" date="2021-01" db="EMBL/GenBank/DDBJ databases">
        <authorList>
            <person name="Lovell J.T."/>
            <person name="Bentley N."/>
            <person name="Bhattarai G."/>
            <person name="Jenkins J.W."/>
            <person name="Sreedasyam A."/>
            <person name="Alarcon Y."/>
            <person name="Bock C."/>
            <person name="Boston L."/>
            <person name="Carlson J."/>
            <person name="Cervantes K."/>
            <person name="Clermont K."/>
            <person name="Krom N."/>
            <person name="Kubenka K."/>
            <person name="Mamidi S."/>
            <person name="Mattison C."/>
            <person name="Monteros M."/>
            <person name="Pisani C."/>
            <person name="Plott C."/>
            <person name="Rajasekar S."/>
            <person name="Rhein H.S."/>
            <person name="Rohla C."/>
            <person name="Song M."/>
            <person name="Hilaire R.S."/>
            <person name="Shu S."/>
            <person name="Wells L."/>
            <person name="Wang X."/>
            <person name="Webber J."/>
            <person name="Heerema R.J."/>
            <person name="Klein P."/>
            <person name="Conner P."/>
            <person name="Grauke L."/>
            <person name="Grimwood J."/>
            <person name="Schmutz J."/>
            <person name="Randall J.J."/>
        </authorList>
    </citation>
    <scope>NUCLEOTIDE SEQUENCE</scope>
    <source>
        <tissue evidence="4">Leaf</tissue>
    </source>
</reference>
<protein>
    <recommendedName>
        <fullName evidence="6">Protein CHUP1, chloroplastic</fullName>
    </recommendedName>
</protein>
<evidence type="ECO:0000256" key="3">
    <source>
        <dbReference type="SAM" id="MobiDB-lite"/>
    </source>
</evidence>